<dbReference type="InterPro" id="IPR001086">
    <property type="entry name" value="Preph_deHydtase"/>
</dbReference>
<keyword evidence="6" id="KW-0584">Phenylalanine biosynthesis</keyword>
<name>A0A086ZPI7_9BIFI</name>
<dbReference type="AlphaFoldDB" id="A0A086ZPI7"/>
<reference evidence="13 14" key="1">
    <citation type="submission" date="2014-03" db="EMBL/GenBank/DDBJ databases">
        <title>Genomics of Bifidobacteria.</title>
        <authorList>
            <person name="Ventura M."/>
            <person name="Milani C."/>
            <person name="Lugli G.A."/>
        </authorList>
    </citation>
    <scope>NUCLEOTIDE SEQUENCE [LARGE SCALE GENOMIC DNA]</scope>
    <source>
        <strain evidence="13 14">LMG 10736</strain>
    </source>
</reference>
<dbReference type="Pfam" id="PF00800">
    <property type="entry name" value="PDT"/>
    <property type="match status" value="1"/>
</dbReference>
<evidence type="ECO:0000256" key="8">
    <source>
        <dbReference type="ARBA" id="ARBA00047848"/>
    </source>
</evidence>
<dbReference type="PROSITE" id="PS51671">
    <property type="entry name" value="ACT"/>
    <property type="match status" value="1"/>
</dbReference>
<feature type="domain" description="ACT" evidence="12">
    <location>
        <begin position="233"/>
        <end position="311"/>
    </location>
</feature>
<dbReference type="InterPro" id="IPR045865">
    <property type="entry name" value="ACT-like_dom_sf"/>
</dbReference>
<keyword evidence="4" id="KW-0028">Amino-acid biosynthesis</keyword>
<sequence>MMDDTTQREPSLLPHDDTRGSSMSQVSKRNLYYLGPQGSFTHQAAVAASRALAGLSNEIIPVTQTTIPQIMAHVRDGDGWGVIAWENNVEGYVVPNLDMMIDADDVVGFAHVGVDVAFDAFVPNGSLERGVVPHEATAHPHGLAQCQRFIAQRHLSLMPATSNAAACRDVRDGQVALGPSICGELYHLDTLGHDVQDYHGARTEFLVLARRDDAPDLIAKAKADGRTEFETIISFIPLSTGPGVLANLLDVLRDAGINMTSFISRPIKGHAGTYSFVAAVDAAPWQPHFRHVLTEVVEHGDWVKTLAVYPRRERPNPPVNEWMLPQGGVCFTAETIPPAWDGTPEAARELLW</sequence>
<evidence type="ECO:0000256" key="1">
    <source>
        <dbReference type="ARBA" id="ARBA00004741"/>
    </source>
</evidence>
<dbReference type="Proteomes" id="UP000029093">
    <property type="component" value="Unassembled WGS sequence"/>
</dbReference>
<feature type="site" description="Essential for prephenate dehydratase activity" evidence="9">
    <location>
        <position position="203"/>
    </location>
</feature>
<evidence type="ECO:0000256" key="5">
    <source>
        <dbReference type="ARBA" id="ARBA00023141"/>
    </source>
</evidence>
<dbReference type="InterPro" id="IPR008242">
    <property type="entry name" value="Chor_mutase/pphenate_deHydtase"/>
</dbReference>
<dbReference type="PIRSF" id="PIRSF001500">
    <property type="entry name" value="Chor_mut_pdt_Ppr"/>
    <property type="match status" value="1"/>
</dbReference>
<dbReference type="CDD" id="cd04905">
    <property type="entry name" value="ACT_CM-PDT"/>
    <property type="match status" value="1"/>
</dbReference>
<comment type="catalytic activity">
    <reaction evidence="8">
        <text>prephenate + H(+) = 3-phenylpyruvate + CO2 + H2O</text>
        <dbReference type="Rhea" id="RHEA:21648"/>
        <dbReference type="ChEBI" id="CHEBI:15377"/>
        <dbReference type="ChEBI" id="CHEBI:15378"/>
        <dbReference type="ChEBI" id="CHEBI:16526"/>
        <dbReference type="ChEBI" id="CHEBI:18005"/>
        <dbReference type="ChEBI" id="CHEBI:29934"/>
        <dbReference type="EC" id="4.2.1.51"/>
    </reaction>
</comment>
<dbReference type="PANTHER" id="PTHR21022:SF19">
    <property type="entry name" value="PREPHENATE DEHYDRATASE-RELATED"/>
    <property type="match status" value="1"/>
</dbReference>
<evidence type="ECO:0000256" key="2">
    <source>
        <dbReference type="ARBA" id="ARBA00013147"/>
    </source>
</evidence>
<dbReference type="GO" id="GO:0005737">
    <property type="term" value="C:cytoplasm"/>
    <property type="evidence" value="ECO:0007669"/>
    <property type="project" value="TreeGrafter"/>
</dbReference>
<keyword evidence="14" id="KW-1185">Reference proteome</keyword>
<dbReference type="GO" id="GO:0004664">
    <property type="term" value="F:prephenate dehydratase activity"/>
    <property type="evidence" value="ECO:0007669"/>
    <property type="project" value="UniProtKB-EC"/>
</dbReference>
<evidence type="ECO:0000256" key="10">
    <source>
        <dbReference type="SAM" id="MobiDB-lite"/>
    </source>
</evidence>
<comment type="caution">
    <text evidence="13">The sequence shown here is derived from an EMBL/GenBank/DDBJ whole genome shotgun (WGS) entry which is preliminary data.</text>
</comment>
<evidence type="ECO:0000313" key="13">
    <source>
        <dbReference type="EMBL" id="KFI48437.1"/>
    </source>
</evidence>
<evidence type="ECO:0000259" key="11">
    <source>
        <dbReference type="PROSITE" id="PS51171"/>
    </source>
</evidence>
<evidence type="ECO:0000256" key="4">
    <source>
        <dbReference type="ARBA" id="ARBA00022605"/>
    </source>
</evidence>
<evidence type="ECO:0000256" key="6">
    <source>
        <dbReference type="ARBA" id="ARBA00023222"/>
    </source>
</evidence>
<feature type="region of interest" description="Disordered" evidence="10">
    <location>
        <begin position="1"/>
        <end position="24"/>
    </location>
</feature>
<accession>A0A086ZPI7</accession>
<dbReference type="EMBL" id="JGYQ01000007">
    <property type="protein sequence ID" value="KFI48437.1"/>
    <property type="molecule type" value="Genomic_DNA"/>
</dbReference>
<feature type="domain" description="Prephenate dehydratase" evidence="11">
    <location>
        <begin position="30"/>
        <end position="210"/>
    </location>
</feature>
<keyword evidence="5" id="KW-0057">Aromatic amino acid biosynthesis</keyword>
<dbReference type="EC" id="4.2.1.51" evidence="2"/>
<evidence type="ECO:0000256" key="9">
    <source>
        <dbReference type="PIRSR" id="PIRSR001500-2"/>
    </source>
</evidence>
<dbReference type="Gene3D" id="3.30.70.260">
    <property type="match status" value="1"/>
</dbReference>
<dbReference type="GO" id="GO:0009094">
    <property type="term" value="P:L-phenylalanine biosynthetic process"/>
    <property type="evidence" value="ECO:0007669"/>
    <property type="project" value="UniProtKB-UniPathway"/>
</dbReference>
<dbReference type="Gene3D" id="3.40.190.10">
    <property type="entry name" value="Periplasmic binding protein-like II"/>
    <property type="match status" value="2"/>
</dbReference>
<organism evidence="13 14">
    <name type="scientific">Bifidobacterium boum</name>
    <dbReference type="NCBI Taxonomy" id="78343"/>
    <lineage>
        <taxon>Bacteria</taxon>
        <taxon>Bacillati</taxon>
        <taxon>Actinomycetota</taxon>
        <taxon>Actinomycetes</taxon>
        <taxon>Bifidobacteriales</taxon>
        <taxon>Bifidobacteriaceae</taxon>
        <taxon>Bifidobacterium</taxon>
    </lineage>
</organism>
<dbReference type="SUPFAM" id="SSF53850">
    <property type="entry name" value="Periplasmic binding protein-like II"/>
    <property type="match status" value="1"/>
</dbReference>
<evidence type="ECO:0000256" key="3">
    <source>
        <dbReference type="ARBA" id="ARBA00021872"/>
    </source>
</evidence>
<dbReference type="SUPFAM" id="SSF55021">
    <property type="entry name" value="ACT-like"/>
    <property type="match status" value="1"/>
</dbReference>
<dbReference type="InterPro" id="IPR002912">
    <property type="entry name" value="ACT_dom"/>
</dbReference>
<comment type="pathway">
    <text evidence="1">Amino-acid biosynthesis; L-phenylalanine biosynthesis; phenylpyruvate from prephenate: step 1/1.</text>
</comment>
<evidence type="ECO:0000313" key="14">
    <source>
        <dbReference type="Proteomes" id="UP000029093"/>
    </source>
</evidence>
<dbReference type="UniPathway" id="UPA00121">
    <property type="reaction ID" value="UER00345"/>
</dbReference>
<dbReference type="PANTHER" id="PTHR21022">
    <property type="entry name" value="PREPHENATE DEHYDRATASE P PROTEIN"/>
    <property type="match status" value="1"/>
</dbReference>
<dbReference type="PROSITE" id="PS51171">
    <property type="entry name" value="PREPHENATE_DEHYDR_3"/>
    <property type="match status" value="1"/>
</dbReference>
<proteinExistence type="predicted"/>
<evidence type="ECO:0000259" key="12">
    <source>
        <dbReference type="PROSITE" id="PS51671"/>
    </source>
</evidence>
<gene>
    <name evidence="13" type="ORF">BBOU_0567</name>
</gene>
<protein>
    <recommendedName>
        <fullName evidence="3">Prephenate dehydratase</fullName>
        <ecNumber evidence="2">4.2.1.51</ecNumber>
    </recommendedName>
</protein>
<evidence type="ECO:0000256" key="7">
    <source>
        <dbReference type="ARBA" id="ARBA00023239"/>
    </source>
</evidence>
<keyword evidence="7 13" id="KW-0456">Lyase</keyword>